<dbReference type="SUPFAM" id="SSF51621">
    <property type="entry name" value="Phosphoenolpyruvate/pyruvate domain"/>
    <property type="match status" value="1"/>
</dbReference>
<dbReference type="CDD" id="cd00377">
    <property type="entry name" value="ICL_PEPM"/>
    <property type="match status" value="1"/>
</dbReference>
<dbReference type="Pfam" id="PF13714">
    <property type="entry name" value="PEP_mutase"/>
    <property type="match status" value="1"/>
</dbReference>
<gene>
    <name evidence="1" type="primary">bcpA_2</name>
    <name evidence="1" type="ORF">GALL_148820</name>
</gene>
<protein>
    <submittedName>
        <fullName evidence="1">Carboxyvinyl-carboxyphosphonate phosphorylmutase</fullName>
        <ecNumber evidence="1">2.7.8.23</ecNumber>
    </submittedName>
</protein>
<dbReference type="PANTHER" id="PTHR42905:SF16">
    <property type="entry name" value="CARBOXYPHOSPHONOENOLPYRUVATE PHOSPHONOMUTASE-LIKE PROTEIN (AFU_ORTHOLOGUE AFUA_5G07230)"/>
    <property type="match status" value="1"/>
</dbReference>
<name>A0A1J5SGC9_9ZZZZ</name>
<reference evidence="1" key="1">
    <citation type="submission" date="2016-10" db="EMBL/GenBank/DDBJ databases">
        <title>Sequence of Gallionella enrichment culture.</title>
        <authorList>
            <person name="Poehlein A."/>
            <person name="Muehling M."/>
            <person name="Daniel R."/>
        </authorList>
    </citation>
    <scope>NUCLEOTIDE SEQUENCE</scope>
</reference>
<dbReference type="InterPro" id="IPR039556">
    <property type="entry name" value="ICL/PEPM"/>
</dbReference>
<proteinExistence type="predicted"/>
<dbReference type="AlphaFoldDB" id="A0A1J5SGC9"/>
<accession>A0A1J5SGC9</accession>
<dbReference type="GO" id="GO:0008807">
    <property type="term" value="F:carboxyvinyl-carboxyphosphonate phosphorylmutase activity"/>
    <property type="evidence" value="ECO:0007669"/>
    <property type="project" value="UniProtKB-EC"/>
</dbReference>
<sequence length="279" mass="29155">MNIEVQIRKAQAFRKMHDRSAVLVLPNAWDAVTARLFAQLGFAAVATTSGGVAWSLGYADGEHAPLSEVIAASKRIAHAVDLPVTVDIETGYGTTPEAVADTVSALIAAGAVGINLEDGLHDGGTLREMEVAVARIRAARSAAAAAGVPVVINARTDTYRLKYGATDGERFDETVRRAKAYLAAGADCIYPIGLGDAATIGDLVQELDAPVNVSAWPGTPSVSELAHLGVARVSTATRLATLALSAVERAAKELRASGRFECLEATLTHPGVQRLFSEI</sequence>
<evidence type="ECO:0000313" key="1">
    <source>
        <dbReference type="EMBL" id="OIR03104.1"/>
    </source>
</evidence>
<dbReference type="Gene3D" id="6.10.250.2750">
    <property type="match status" value="1"/>
</dbReference>
<dbReference type="InterPro" id="IPR015813">
    <property type="entry name" value="Pyrv/PenolPyrv_kinase-like_dom"/>
</dbReference>
<comment type="caution">
    <text evidence="1">The sequence shown here is derived from an EMBL/GenBank/DDBJ whole genome shotgun (WGS) entry which is preliminary data.</text>
</comment>
<dbReference type="InterPro" id="IPR040442">
    <property type="entry name" value="Pyrv_kinase-like_dom_sf"/>
</dbReference>
<dbReference type="PANTHER" id="PTHR42905">
    <property type="entry name" value="PHOSPHOENOLPYRUVATE CARBOXYLASE"/>
    <property type="match status" value="1"/>
</dbReference>
<keyword evidence="1" id="KW-0808">Transferase</keyword>
<dbReference type="Gene3D" id="3.20.20.60">
    <property type="entry name" value="Phosphoenolpyruvate-binding domains"/>
    <property type="match status" value="1"/>
</dbReference>
<organism evidence="1">
    <name type="scientific">mine drainage metagenome</name>
    <dbReference type="NCBI Taxonomy" id="410659"/>
    <lineage>
        <taxon>unclassified sequences</taxon>
        <taxon>metagenomes</taxon>
        <taxon>ecological metagenomes</taxon>
    </lineage>
</organism>
<dbReference type="EMBL" id="MLJW01000069">
    <property type="protein sequence ID" value="OIR03104.1"/>
    <property type="molecule type" value="Genomic_DNA"/>
</dbReference>
<dbReference type="EC" id="2.7.8.23" evidence="1"/>